<gene>
    <name evidence="11" type="ORF">BROSI_A1381</name>
</gene>
<keyword evidence="8" id="KW-0443">Lipid metabolism</keyword>
<evidence type="ECO:0000256" key="3">
    <source>
        <dbReference type="ARBA" id="ARBA00020902"/>
    </source>
</evidence>
<proteinExistence type="predicted"/>
<evidence type="ECO:0000313" key="11">
    <source>
        <dbReference type="EMBL" id="GAN32866.1"/>
    </source>
</evidence>
<evidence type="ECO:0000256" key="5">
    <source>
        <dbReference type="ARBA" id="ARBA00022556"/>
    </source>
</evidence>
<keyword evidence="5" id="KW-0441">Lipid A biosynthesis</keyword>
<evidence type="ECO:0000256" key="7">
    <source>
        <dbReference type="ARBA" id="ARBA00022679"/>
    </source>
</evidence>
<dbReference type="EMBL" id="BAFN01000001">
    <property type="protein sequence ID" value="GAN32866.1"/>
    <property type="molecule type" value="Genomic_DNA"/>
</dbReference>
<dbReference type="PANTHER" id="PTHR30372">
    <property type="entry name" value="LIPID-A-DISACCHARIDE SYNTHASE"/>
    <property type="match status" value="1"/>
</dbReference>
<dbReference type="Gene3D" id="3.40.50.2000">
    <property type="entry name" value="Glycogen Phosphorylase B"/>
    <property type="match status" value="2"/>
</dbReference>
<comment type="catalytic activity">
    <reaction evidence="9">
        <text>a lipid X + a UDP-2-N,3-O-bis[(3R)-3-hydroxyacyl]-alpha-D-glucosamine = a lipid A disaccharide + UDP + H(+)</text>
        <dbReference type="Rhea" id="RHEA:67828"/>
        <dbReference type="ChEBI" id="CHEBI:15378"/>
        <dbReference type="ChEBI" id="CHEBI:58223"/>
        <dbReference type="ChEBI" id="CHEBI:137748"/>
        <dbReference type="ChEBI" id="CHEBI:176338"/>
        <dbReference type="ChEBI" id="CHEBI:176343"/>
        <dbReference type="EC" id="2.4.1.182"/>
    </reaction>
</comment>
<comment type="caution">
    <text evidence="11">The sequence shown here is derived from an EMBL/GenBank/DDBJ whole genome shotgun (WGS) entry which is preliminary data.</text>
</comment>
<dbReference type="InterPro" id="IPR003835">
    <property type="entry name" value="Glyco_trans_19"/>
</dbReference>
<evidence type="ECO:0000256" key="10">
    <source>
        <dbReference type="NCBIfam" id="TIGR00215"/>
    </source>
</evidence>
<evidence type="ECO:0000256" key="6">
    <source>
        <dbReference type="ARBA" id="ARBA00022676"/>
    </source>
</evidence>
<dbReference type="SUPFAM" id="SSF53756">
    <property type="entry name" value="UDP-Glycosyltransferase/glycogen phosphorylase"/>
    <property type="match status" value="1"/>
</dbReference>
<accession>A0ABQ0JVX0</accession>
<keyword evidence="6" id="KW-0328">Glycosyltransferase</keyword>
<dbReference type="PANTHER" id="PTHR30372:SF4">
    <property type="entry name" value="LIPID-A-DISACCHARIDE SYNTHASE, MITOCHONDRIAL-RELATED"/>
    <property type="match status" value="1"/>
</dbReference>
<keyword evidence="4" id="KW-0444">Lipid biosynthesis</keyword>
<evidence type="ECO:0000256" key="2">
    <source>
        <dbReference type="ARBA" id="ARBA00012687"/>
    </source>
</evidence>
<keyword evidence="12" id="KW-1185">Reference proteome</keyword>
<organism evidence="11 12">
    <name type="scientific">Candidatus Brocadia sinica JPN1</name>
    <dbReference type="NCBI Taxonomy" id="1197129"/>
    <lineage>
        <taxon>Bacteria</taxon>
        <taxon>Pseudomonadati</taxon>
        <taxon>Planctomycetota</taxon>
        <taxon>Candidatus Brocadiia</taxon>
        <taxon>Candidatus Brocadiales</taxon>
        <taxon>Candidatus Brocadiaceae</taxon>
        <taxon>Candidatus Brocadia</taxon>
    </lineage>
</organism>
<evidence type="ECO:0000256" key="8">
    <source>
        <dbReference type="ARBA" id="ARBA00023098"/>
    </source>
</evidence>
<dbReference type="Pfam" id="PF02684">
    <property type="entry name" value="LpxB"/>
    <property type="match status" value="1"/>
</dbReference>
<comment type="function">
    <text evidence="1">Condensation of UDP-2,3-diacylglucosamine and 2,3-diacylglucosamine-1-phosphate to form lipid A disaccharide, a precursor of lipid A, a phosphorylated glycolipid that anchors the lipopolysaccharide to the outer membrane of the cell.</text>
</comment>
<protein>
    <recommendedName>
        <fullName evidence="3 10">Lipid-A-disaccharide synthase</fullName>
        <ecNumber evidence="2 10">2.4.1.182</ecNumber>
    </recommendedName>
</protein>
<sequence>MRCLMKKNPSLKFYGLGKENMKRAGLHCLHDMSTKSLMWLHVLTELTTFLQMKRDCIRFFQQERPDAVILIDYCGFNFHLARAAKKLGIPVIYYICPQLWAHAPWRVKKMKKLVDKLIVVYPFEKPFYERAGIPVTYVGHPLFDEISKEGIDEGIVSELKKQRETIVSFLPGSRKQEIVRILPLLLQSAARIQQIIPSVKFLVSCSDEQHLDLVQTITRESGVNCKIMVGNVHEVIKASDLCIAGAGTITLQIAYYLKPMIIVYKISPFAYFIARPFLITPYIGLVNTLAQKMIVPELLMCRKNYAWLASQAIQLLNDPQKRLACIHELSLLMDKMGKPGASEHAAEEVLKLIWRA</sequence>
<dbReference type="EC" id="2.4.1.182" evidence="2 10"/>
<name>A0ABQ0JVX0_9BACT</name>
<evidence type="ECO:0000313" key="12">
    <source>
        <dbReference type="Proteomes" id="UP000032309"/>
    </source>
</evidence>
<keyword evidence="7" id="KW-0808">Transferase</keyword>
<evidence type="ECO:0000256" key="1">
    <source>
        <dbReference type="ARBA" id="ARBA00002056"/>
    </source>
</evidence>
<evidence type="ECO:0000256" key="4">
    <source>
        <dbReference type="ARBA" id="ARBA00022516"/>
    </source>
</evidence>
<reference evidence="12" key="1">
    <citation type="journal article" date="2015" name="Genome Announc.">
        <title>Draft Genome Sequence of an Anaerobic Ammonium-Oxidizing Bacterium, "Candidatus Brocadia sinica".</title>
        <authorList>
            <person name="Oshiki M."/>
            <person name="Shinyako-Hata K."/>
            <person name="Satoh H."/>
            <person name="Okabe S."/>
        </authorList>
    </citation>
    <scope>NUCLEOTIDE SEQUENCE [LARGE SCALE GENOMIC DNA]</scope>
    <source>
        <strain evidence="12">JPN1</strain>
    </source>
</reference>
<dbReference type="Proteomes" id="UP000032309">
    <property type="component" value="Unassembled WGS sequence"/>
</dbReference>
<evidence type="ECO:0000256" key="9">
    <source>
        <dbReference type="ARBA" id="ARBA00048975"/>
    </source>
</evidence>
<dbReference type="NCBIfam" id="TIGR00215">
    <property type="entry name" value="lpxB"/>
    <property type="match status" value="1"/>
</dbReference>